<dbReference type="RefSeq" id="XP_062627980.1">
    <property type="nucleotide sequence ID" value="XM_062771996.1"/>
</dbReference>
<proteinExistence type="predicted"/>
<gene>
    <name evidence="1" type="ORF">LOC62_04G005460</name>
</gene>
<reference evidence="1" key="1">
    <citation type="submission" date="2023-10" db="EMBL/GenBank/DDBJ databases">
        <authorList>
            <person name="Noh H."/>
        </authorList>
    </citation>
    <scope>NUCLEOTIDE SEQUENCE</scope>
    <source>
        <strain evidence="1">DUCC4014</strain>
    </source>
</reference>
<evidence type="ECO:0000313" key="2">
    <source>
        <dbReference type="Proteomes" id="UP000827549"/>
    </source>
</evidence>
<keyword evidence="2" id="KW-1185">Reference proteome</keyword>
<dbReference type="Proteomes" id="UP000827549">
    <property type="component" value="Chromosome 4"/>
</dbReference>
<protein>
    <submittedName>
        <fullName evidence="1">Uncharacterized protein</fullName>
    </submittedName>
</protein>
<dbReference type="AlphaFoldDB" id="A0AAF0Y826"/>
<organism evidence="1 2">
    <name type="scientific">Vanrija pseudolonga</name>
    <dbReference type="NCBI Taxonomy" id="143232"/>
    <lineage>
        <taxon>Eukaryota</taxon>
        <taxon>Fungi</taxon>
        <taxon>Dikarya</taxon>
        <taxon>Basidiomycota</taxon>
        <taxon>Agaricomycotina</taxon>
        <taxon>Tremellomycetes</taxon>
        <taxon>Trichosporonales</taxon>
        <taxon>Trichosporonaceae</taxon>
        <taxon>Vanrija</taxon>
    </lineage>
</organism>
<dbReference type="EMBL" id="CP086717">
    <property type="protein sequence ID" value="WOO81948.1"/>
    <property type="molecule type" value="Genomic_DNA"/>
</dbReference>
<name>A0AAF0Y826_9TREE</name>
<accession>A0AAF0Y826</accession>
<evidence type="ECO:0000313" key="1">
    <source>
        <dbReference type="EMBL" id="WOO81948.1"/>
    </source>
</evidence>
<dbReference type="GeneID" id="87808689"/>
<sequence length="245" mass="27927">MSAVNDARLVDLEVRHEIDSWKLRGGGSRYYEHAVFHRLRNPNLRRLRAQRLDGCSKYLPRPVSRGLQTLVHPRGNHTYQRGEFGWVGNYIEACPSLLDVCVGLCGLVPDGNVRCKCWDRWKNEYREFGMVKYDYGKCARHARKISKAHHQRTKRTQVAAMSILALSGCVPLPPELWDMVGEHLEANGTMDLRQFRRARELVPLANVSERTRAMGGLEGEEFVDALEEWLSAEGFSYGLEGGQTV</sequence>